<evidence type="ECO:0000259" key="1">
    <source>
        <dbReference type="Pfam" id="PF01370"/>
    </source>
</evidence>
<protein>
    <submittedName>
        <fullName evidence="2">NAD(P)-dependent oxidoreductase</fullName>
    </submittedName>
</protein>
<accession>A0A5C4R770</accession>
<dbReference type="AlphaFoldDB" id="A0A5C4R770"/>
<dbReference type="Gene3D" id="3.40.50.720">
    <property type="entry name" value="NAD(P)-binding Rossmann-like Domain"/>
    <property type="match status" value="1"/>
</dbReference>
<reference evidence="2 3" key="1">
    <citation type="submission" date="2019-06" db="EMBL/GenBank/DDBJ databases">
        <authorList>
            <person name="Li J."/>
        </authorList>
    </citation>
    <scope>NUCLEOTIDE SEQUENCE [LARGE SCALE GENOMIC DNA]</scope>
    <source>
        <strain evidence="2 3">CGMCC 1.8012</strain>
    </source>
</reference>
<dbReference type="RefSeq" id="WP_139598447.1">
    <property type="nucleotide sequence ID" value="NZ_VDDC01000013.1"/>
</dbReference>
<sequence>MRVALTGASGIVGRYAARALGRAGHDVTPLDRAHGWALGDPATLQGHDALIHCAFAHAPGRYRGGEGDDPAAFIAANLDGTRALFDQAVRHGVGRVLFLSSRAVHDGHPSGMRLPDDLPAAPTTLYGQVKAGAEAHLASLPLAGCAIRATGVYGPGPAHKWRTLFADYLSGRPIAPRIATEVHAADLARALVLLLSTGVLPSTVNCSDLVLDHHDLLAIVRDATGSRHPLPPRADASRLRVPDCTALIGAGWQPRGDRLLRRTIRRLLRD</sequence>
<dbReference type="InterPro" id="IPR001509">
    <property type="entry name" value="Epimerase_deHydtase"/>
</dbReference>
<dbReference type="PANTHER" id="PTHR43245:SF58">
    <property type="entry name" value="BLL5923 PROTEIN"/>
    <property type="match status" value="1"/>
</dbReference>
<dbReference type="SUPFAM" id="SSF51735">
    <property type="entry name" value="NAD(P)-binding Rossmann-fold domains"/>
    <property type="match status" value="1"/>
</dbReference>
<dbReference type="PANTHER" id="PTHR43245">
    <property type="entry name" value="BIFUNCTIONAL POLYMYXIN RESISTANCE PROTEIN ARNA"/>
    <property type="match status" value="1"/>
</dbReference>
<feature type="domain" description="NAD-dependent epimerase/dehydratase" evidence="1">
    <location>
        <begin position="4"/>
        <end position="205"/>
    </location>
</feature>
<name>A0A5C4R770_9RHOB</name>
<dbReference type="InterPro" id="IPR036291">
    <property type="entry name" value="NAD(P)-bd_dom_sf"/>
</dbReference>
<comment type="caution">
    <text evidence="2">The sequence shown here is derived from an EMBL/GenBank/DDBJ whole genome shotgun (WGS) entry which is preliminary data.</text>
</comment>
<evidence type="ECO:0000313" key="3">
    <source>
        <dbReference type="Proteomes" id="UP000304880"/>
    </source>
</evidence>
<evidence type="ECO:0000313" key="2">
    <source>
        <dbReference type="EMBL" id="TNH39738.1"/>
    </source>
</evidence>
<dbReference type="Pfam" id="PF01370">
    <property type="entry name" value="Epimerase"/>
    <property type="match status" value="1"/>
</dbReference>
<gene>
    <name evidence="2" type="ORF">FHD67_08500</name>
</gene>
<dbReference type="CDD" id="cd08946">
    <property type="entry name" value="SDR_e"/>
    <property type="match status" value="1"/>
</dbReference>
<proteinExistence type="predicted"/>
<dbReference type="Proteomes" id="UP000304880">
    <property type="component" value="Unassembled WGS sequence"/>
</dbReference>
<dbReference type="EMBL" id="VDDC01000013">
    <property type="protein sequence ID" value="TNH39738.1"/>
    <property type="molecule type" value="Genomic_DNA"/>
</dbReference>
<organism evidence="2 3">
    <name type="scientific">Paracoccus haeundaensis</name>
    <dbReference type="NCBI Taxonomy" id="225362"/>
    <lineage>
        <taxon>Bacteria</taxon>
        <taxon>Pseudomonadati</taxon>
        <taxon>Pseudomonadota</taxon>
        <taxon>Alphaproteobacteria</taxon>
        <taxon>Rhodobacterales</taxon>
        <taxon>Paracoccaceae</taxon>
        <taxon>Paracoccus</taxon>
    </lineage>
</organism>
<keyword evidence="3" id="KW-1185">Reference proteome</keyword>
<dbReference type="InterPro" id="IPR050177">
    <property type="entry name" value="Lipid_A_modif_metabolic_enz"/>
</dbReference>